<feature type="signal peptide" evidence="1">
    <location>
        <begin position="1"/>
        <end position="23"/>
    </location>
</feature>
<dbReference type="Proteomes" id="UP000823604">
    <property type="component" value="Unassembled WGS sequence"/>
</dbReference>
<proteinExistence type="predicted"/>
<feature type="domain" description="Outer membrane protein beta-barrel" evidence="2">
    <location>
        <begin position="27"/>
        <end position="176"/>
    </location>
</feature>
<name>A0A9D9IK14_9BACT</name>
<evidence type="ECO:0000313" key="4">
    <source>
        <dbReference type="Proteomes" id="UP000823604"/>
    </source>
</evidence>
<protein>
    <submittedName>
        <fullName evidence="3">PorT family protein</fullName>
    </submittedName>
</protein>
<accession>A0A9D9IK14</accession>
<dbReference type="SUPFAM" id="SSF103515">
    <property type="entry name" value="Autotransporter"/>
    <property type="match status" value="1"/>
</dbReference>
<dbReference type="Pfam" id="PF13568">
    <property type="entry name" value="OMP_b-brl_2"/>
    <property type="match status" value="1"/>
</dbReference>
<evidence type="ECO:0000259" key="2">
    <source>
        <dbReference type="Pfam" id="PF13568"/>
    </source>
</evidence>
<dbReference type="InterPro" id="IPR025665">
    <property type="entry name" value="Beta-barrel_OMP_2"/>
</dbReference>
<keyword evidence="1" id="KW-0732">Signal</keyword>
<reference evidence="3" key="1">
    <citation type="submission" date="2020-10" db="EMBL/GenBank/DDBJ databases">
        <authorList>
            <person name="Gilroy R."/>
        </authorList>
    </citation>
    <scope>NUCLEOTIDE SEQUENCE</scope>
    <source>
        <strain evidence="3">B1-8020</strain>
    </source>
</reference>
<sequence>MKKYVIAIALAAAMLFAGTNASAQVGHFGVVGGMTFSKAKDVNKDMMKNYTGFHAGVTYQLNLPLGFSIQPELIYNQRGTKVAAPIGDLHGNMSVGFIELPVNIQWGPDLVLFRPYLELSPYVGYAVMNKYRMGNVTHNGNWDGVNRWEYGIGLGVGIEVWKFQLSGRYCWSFGNNLPETVAEVFDDAKFGGFELSLAFLF</sequence>
<dbReference type="AlphaFoldDB" id="A0A9D9IK14"/>
<organism evidence="3 4">
    <name type="scientific">Candidatus Merdivivens pullicola</name>
    <dbReference type="NCBI Taxonomy" id="2840872"/>
    <lineage>
        <taxon>Bacteria</taxon>
        <taxon>Pseudomonadati</taxon>
        <taxon>Bacteroidota</taxon>
        <taxon>Bacteroidia</taxon>
        <taxon>Bacteroidales</taxon>
        <taxon>Muribaculaceae</taxon>
        <taxon>Muribaculaceae incertae sedis</taxon>
        <taxon>Candidatus Merdivivens</taxon>
    </lineage>
</organism>
<evidence type="ECO:0000313" key="3">
    <source>
        <dbReference type="EMBL" id="MBO8473233.1"/>
    </source>
</evidence>
<gene>
    <name evidence="3" type="ORF">IAB81_06340</name>
</gene>
<dbReference type="InterPro" id="IPR036709">
    <property type="entry name" value="Autotransporte_beta_dom_sf"/>
</dbReference>
<reference evidence="3" key="2">
    <citation type="journal article" date="2021" name="PeerJ">
        <title>Extensive microbial diversity within the chicken gut microbiome revealed by metagenomics and culture.</title>
        <authorList>
            <person name="Gilroy R."/>
            <person name="Ravi A."/>
            <person name="Getino M."/>
            <person name="Pursley I."/>
            <person name="Horton D.L."/>
            <person name="Alikhan N.F."/>
            <person name="Baker D."/>
            <person name="Gharbi K."/>
            <person name="Hall N."/>
            <person name="Watson M."/>
            <person name="Adriaenssens E.M."/>
            <person name="Foster-Nyarko E."/>
            <person name="Jarju S."/>
            <person name="Secka A."/>
            <person name="Antonio M."/>
            <person name="Oren A."/>
            <person name="Chaudhuri R.R."/>
            <person name="La Ragione R."/>
            <person name="Hildebrand F."/>
            <person name="Pallen M.J."/>
        </authorList>
    </citation>
    <scope>NUCLEOTIDE SEQUENCE</scope>
    <source>
        <strain evidence="3">B1-8020</strain>
    </source>
</reference>
<comment type="caution">
    <text evidence="3">The sequence shown here is derived from an EMBL/GenBank/DDBJ whole genome shotgun (WGS) entry which is preliminary data.</text>
</comment>
<evidence type="ECO:0000256" key="1">
    <source>
        <dbReference type="SAM" id="SignalP"/>
    </source>
</evidence>
<feature type="chain" id="PRO_5039369020" evidence="1">
    <location>
        <begin position="24"/>
        <end position="201"/>
    </location>
</feature>
<dbReference type="EMBL" id="JADIMA010000061">
    <property type="protein sequence ID" value="MBO8473233.1"/>
    <property type="molecule type" value="Genomic_DNA"/>
</dbReference>